<comment type="similarity">
    <text evidence="2 8">Belongs to the 4-toluene sulfonate uptake permease (TSUP) (TC 2.A.102) family.</text>
</comment>
<comment type="subcellular location">
    <subcellularLocation>
        <location evidence="1 8">Cell membrane</location>
        <topology evidence="1 8">Multi-pass membrane protein</topology>
    </subcellularLocation>
</comment>
<dbReference type="InterPro" id="IPR002781">
    <property type="entry name" value="TM_pro_TauE-like"/>
</dbReference>
<evidence type="ECO:0000256" key="3">
    <source>
        <dbReference type="ARBA" id="ARBA00022448"/>
    </source>
</evidence>
<reference evidence="9 10" key="1">
    <citation type="submission" date="2020-03" db="EMBL/GenBank/DDBJ databases">
        <authorList>
            <person name="Pitt A."/>
            <person name="Hahn M.W."/>
        </authorList>
    </citation>
    <scope>NUCLEOTIDE SEQUENCE [LARGE SCALE GENOMIC DNA]</scope>
    <source>
        <strain evidence="9 10">5A-MARBSE</strain>
    </source>
</reference>
<dbReference type="EMBL" id="JAANOH010000004">
    <property type="protein sequence ID" value="MCZ2475961.1"/>
    <property type="molecule type" value="Genomic_DNA"/>
</dbReference>
<keyword evidence="5 8" id="KW-0812">Transmembrane</keyword>
<feature type="transmembrane region" description="Helical" evidence="8">
    <location>
        <begin position="98"/>
        <end position="115"/>
    </location>
</feature>
<evidence type="ECO:0000313" key="10">
    <source>
        <dbReference type="Proteomes" id="UP001321186"/>
    </source>
</evidence>
<dbReference type="PANTHER" id="PTHR30269:SF37">
    <property type="entry name" value="MEMBRANE TRANSPORTER PROTEIN"/>
    <property type="match status" value="1"/>
</dbReference>
<proteinExistence type="inferred from homology"/>
<keyword evidence="6 8" id="KW-1133">Transmembrane helix</keyword>
<keyword evidence="7 8" id="KW-0472">Membrane</keyword>
<accession>A0ABT4JK78</accession>
<evidence type="ECO:0000256" key="4">
    <source>
        <dbReference type="ARBA" id="ARBA00022475"/>
    </source>
</evidence>
<dbReference type="InterPro" id="IPR052017">
    <property type="entry name" value="TSUP"/>
</dbReference>
<keyword evidence="3" id="KW-0813">Transport</keyword>
<feature type="transmembrane region" description="Helical" evidence="8">
    <location>
        <begin position="127"/>
        <end position="154"/>
    </location>
</feature>
<feature type="transmembrane region" description="Helical" evidence="8">
    <location>
        <begin position="28"/>
        <end position="52"/>
    </location>
</feature>
<dbReference type="RefSeq" id="WP_166375366.1">
    <property type="nucleotide sequence ID" value="NZ_CBCRZM010000006.1"/>
</dbReference>
<dbReference type="PANTHER" id="PTHR30269">
    <property type="entry name" value="TRANSMEMBRANE PROTEIN YFCA"/>
    <property type="match status" value="1"/>
</dbReference>
<feature type="transmembrane region" description="Helical" evidence="8">
    <location>
        <begin position="73"/>
        <end position="92"/>
    </location>
</feature>
<evidence type="ECO:0000256" key="2">
    <source>
        <dbReference type="ARBA" id="ARBA00009142"/>
    </source>
</evidence>
<feature type="transmembrane region" description="Helical" evidence="8">
    <location>
        <begin position="219"/>
        <end position="240"/>
    </location>
</feature>
<evidence type="ECO:0000256" key="8">
    <source>
        <dbReference type="RuleBase" id="RU363041"/>
    </source>
</evidence>
<evidence type="ECO:0000256" key="5">
    <source>
        <dbReference type="ARBA" id="ARBA00022692"/>
    </source>
</evidence>
<evidence type="ECO:0000313" key="9">
    <source>
        <dbReference type="EMBL" id="MCZ2475961.1"/>
    </source>
</evidence>
<evidence type="ECO:0000256" key="6">
    <source>
        <dbReference type="ARBA" id="ARBA00022989"/>
    </source>
</evidence>
<sequence length="242" mass="26512">METYTLFFFLALLAEVIGTVSGFGSSILFVPLASLILDFKIVLGVTAVFHVFSNTSKILLFRKGIDKNIVLKLGIPAVLFVVLGALLTNYIPQKKIELSMNIIILALSIYLMTGAHNRIQKNNQNLYTGGAISGFLAGLIGTGGAIRGITLAAFQLEKDVFIATSAVIDFGVDLSRAVVYLSQGYFHQEHLILIPFLIIISIVGTYLGKIILTKISEKVFHYLVLSVIIITTVIQTIHYFQD</sequence>
<name>A0ABT4JK78_9BACT</name>
<keyword evidence="4 8" id="KW-1003">Cell membrane</keyword>
<protein>
    <recommendedName>
        <fullName evidence="8">Probable membrane transporter protein</fullName>
    </recommendedName>
</protein>
<dbReference type="Pfam" id="PF01925">
    <property type="entry name" value="TauE"/>
    <property type="match status" value="1"/>
</dbReference>
<comment type="caution">
    <text evidence="9">The sequence shown here is derived from an EMBL/GenBank/DDBJ whole genome shotgun (WGS) entry which is preliminary data.</text>
</comment>
<evidence type="ECO:0000256" key="1">
    <source>
        <dbReference type="ARBA" id="ARBA00004651"/>
    </source>
</evidence>
<evidence type="ECO:0000256" key="7">
    <source>
        <dbReference type="ARBA" id="ARBA00023136"/>
    </source>
</evidence>
<gene>
    <name evidence="9" type="ORF">G9H61_10915</name>
</gene>
<keyword evidence="10" id="KW-1185">Reference proteome</keyword>
<organism evidence="9 10">
    <name type="scientific">Aquirufa ecclesiirivi</name>
    <dbReference type="NCBI Taxonomy" id="2715124"/>
    <lineage>
        <taxon>Bacteria</taxon>
        <taxon>Pseudomonadati</taxon>
        <taxon>Bacteroidota</taxon>
        <taxon>Cytophagia</taxon>
        <taxon>Cytophagales</taxon>
        <taxon>Flectobacillaceae</taxon>
        <taxon>Aquirufa</taxon>
    </lineage>
</organism>
<dbReference type="Proteomes" id="UP001321186">
    <property type="component" value="Unassembled WGS sequence"/>
</dbReference>
<feature type="transmembrane region" description="Helical" evidence="8">
    <location>
        <begin position="191"/>
        <end position="213"/>
    </location>
</feature>